<feature type="domain" description="Tyr recombinase" evidence="5">
    <location>
        <begin position="219"/>
        <end position="391"/>
    </location>
</feature>
<organism evidence="6 7">
    <name type="scientific">Erythrobacter fulvus</name>
    <dbReference type="NCBI Taxonomy" id="2987523"/>
    <lineage>
        <taxon>Bacteria</taxon>
        <taxon>Pseudomonadati</taxon>
        <taxon>Pseudomonadota</taxon>
        <taxon>Alphaproteobacteria</taxon>
        <taxon>Sphingomonadales</taxon>
        <taxon>Erythrobacteraceae</taxon>
        <taxon>Erythrobacter/Porphyrobacter group</taxon>
        <taxon>Erythrobacter</taxon>
    </lineage>
</organism>
<dbReference type="GO" id="GO:0003677">
    <property type="term" value="F:DNA binding"/>
    <property type="evidence" value="ECO:0007669"/>
    <property type="project" value="UniProtKB-KW"/>
</dbReference>
<evidence type="ECO:0000259" key="5">
    <source>
        <dbReference type="PROSITE" id="PS51898"/>
    </source>
</evidence>
<dbReference type="InterPro" id="IPR025166">
    <property type="entry name" value="Integrase_DNA_bind_dom"/>
</dbReference>
<evidence type="ECO:0000256" key="2">
    <source>
        <dbReference type="ARBA" id="ARBA00022908"/>
    </source>
</evidence>
<dbReference type="PANTHER" id="PTHR30629:SF2">
    <property type="entry name" value="PROPHAGE INTEGRASE INTS-RELATED"/>
    <property type="match status" value="1"/>
</dbReference>
<dbReference type="EMBL" id="JAQQXQ010000001">
    <property type="protein sequence ID" value="MDC8753316.1"/>
    <property type="molecule type" value="Genomic_DNA"/>
</dbReference>
<evidence type="ECO:0000256" key="4">
    <source>
        <dbReference type="ARBA" id="ARBA00023172"/>
    </source>
</evidence>
<evidence type="ECO:0000313" key="7">
    <source>
        <dbReference type="Proteomes" id="UP001216558"/>
    </source>
</evidence>
<dbReference type="InterPro" id="IPR010998">
    <property type="entry name" value="Integrase_recombinase_N"/>
</dbReference>
<dbReference type="Gene3D" id="1.10.150.130">
    <property type="match status" value="1"/>
</dbReference>
<dbReference type="PANTHER" id="PTHR30629">
    <property type="entry name" value="PROPHAGE INTEGRASE"/>
    <property type="match status" value="1"/>
</dbReference>
<dbReference type="Gene3D" id="1.10.443.10">
    <property type="entry name" value="Intergrase catalytic core"/>
    <property type="match status" value="1"/>
</dbReference>
<dbReference type="Proteomes" id="UP001216558">
    <property type="component" value="Unassembled WGS sequence"/>
</dbReference>
<dbReference type="Pfam" id="PF13356">
    <property type="entry name" value="Arm-DNA-bind_3"/>
    <property type="match status" value="1"/>
</dbReference>
<keyword evidence="2" id="KW-0229">DNA integration</keyword>
<dbReference type="InterPro" id="IPR053876">
    <property type="entry name" value="Phage_int_M"/>
</dbReference>
<dbReference type="PROSITE" id="PS51898">
    <property type="entry name" value="TYR_RECOMBINASE"/>
    <property type="match status" value="1"/>
</dbReference>
<keyword evidence="4" id="KW-0233">DNA recombination</keyword>
<dbReference type="InterPro" id="IPR038488">
    <property type="entry name" value="Integrase_DNA-bd_sf"/>
</dbReference>
<dbReference type="Gene3D" id="3.30.160.390">
    <property type="entry name" value="Integrase, DNA-binding domain"/>
    <property type="match status" value="1"/>
</dbReference>
<accession>A0ABT5JKR2</accession>
<dbReference type="Pfam" id="PF00589">
    <property type="entry name" value="Phage_integrase"/>
    <property type="match status" value="1"/>
</dbReference>
<dbReference type="SUPFAM" id="SSF56349">
    <property type="entry name" value="DNA breaking-rejoining enzymes"/>
    <property type="match status" value="1"/>
</dbReference>
<evidence type="ECO:0000313" key="6">
    <source>
        <dbReference type="EMBL" id="MDC8753316.1"/>
    </source>
</evidence>
<comment type="similarity">
    <text evidence="1">Belongs to the 'phage' integrase family.</text>
</comment>
<proteinExistence type="inferred from homology"/>
<gene>
    <name evidence="6" type="ORF">OIK40_01515</name>
</gene>
<dbReference type="RefSeq" id="WP_273675590.1">
    <property type="nucleotide sequence ID" value="NZ_JAQQXQ010000001.1"/>
</dbReference>
<evidence type="ECO:0000256" key="1">
    <source>
        <dbReference type="ARBA" id="ARBA00008857"/>
    </source>
</evidence>
<dbReference type="Pfam" id="PF22022">
    <property type="entry name" value="Phage_int_M"/>
    <property type="match status" value="1"/>
</dbReference>
<sequence>MPRKLHNALTAQSVKHAKPGRHADGGGLYLLVKEGGARSWVYRFMLKGKSRDIGLGPAGPGGISLAEARDLATALRLKVKAGIDPLEERQRAEAEAKAAEQAAKVAGITFRAMAETHIAANKESWRNAKHRQQWENTLKTYAYPVIGDLPVAEVDTPHVLKVLEPIWREVPETASRLRGRIETVLDSAKARGYRQGENPARWRGHLAQILPARTKLSRGHHKAMPYDAIPAFVEQLQAREAVAALALEFVILTAARTGEVIAAEWSEVDLAKAVWTVPAERMKAGKEHRVPLSPRAVEILEQTKQLGGKHLFPGAGRAKLSSMAMAMLLRRMKQDVTVHGFRSAFRDWAAECTGYSHEVAEMALAHTIGNAVERAYRRGDLFEKRRRLMADWATYCASGAPAGGKITPINVQSAA</sequence>
<dbReference type="CDD" id="cd00801">
    <property type="entry name" value="INT_P4_C"/>
    <property type="match status" value="1"/>
</dbReference>
<keyword evidence="7" id="KW-1185">Reference proteome</keyword>
<keyword evidence="3 6" id="KW-0238">DNA-binding</keyword>
<dbReference type="InterPro" id="IPR013762">
    <property type="entry name" value="Integrase-like_cat_sf"/>
</dbReference>
<comment type="caution">
    <text evidence="6">The sequence shown here is derived from an EMBL/GenBank/DDBJ whole genome shotgun (WGS) entry which is preliminary data.</text>
</comment>
<evidence type="ECO:0000256" key="3">
    <source>
        <dbReference type="ARBA" id="ARBA00023125"/>
    </source>
</evidence>
<protein>
    <submittedName>
        <fullName evidence="6">Integrase arm-type DNA-binding domain-containing protein</fullName>
    </submittedName>
</protein>
<dbReference type="InterPro" id="IPR002104">
    <property type="entry name" value="Integrase_catalytic"/>
</dbReference>
<dbReference type="InterPro" id="IPR050808">
    <property type="entry name" value="Phage_Integrase"/>
</dbReference>
<reference evidence="6 7" key="1">
    <citation type="submission" date="2022-10" db="EMBL/GenBank/DDBJ databases">
        <title>Erythrobacter sp. sf7 Genome sequencing.</title>
        <authorList>
            <person name="Park S."/>
        </authorList>
    </citation>
    <scope>NUCLEOTIDE SEQUENCE [LARGE SCALE GENOMIC DNA]</scope>
    <source>
        <strain evidence="7">sf7</strain>
    </source>
</reference>
<name>A0ABT5JKR2_9SPHN</name>
<dbReference type="InterPro" id="IPR011010">
    <property type="entry name" value="DNA_brk_join_enz"/>
</dbReference>